<evidence type="ECO:0000256" key="12">
    <source>
        <dbReference type="SAM" id="Phobius"/>
    </source>
</evidence>
<dbReference type="Gene3D" id="3.30.565.10">
    <property type="entry name" value="Histidine kinase-like ATPase, C-terminal domain"/>
    <property type="match status" value="1"/>
</dbReference>
<feature type="domain" description="Histidine kinase" evidence="13">
    <location>
        <begin position="228"/>
        <end position="430"/>
    </location>
</feature>
<dbReference type="RefSeq" id="WP_139012736.1">
    <property type="nucleotide sequence ID" value="NZ_VBSN01000038.1"/>
</dbReference>
<evidence type="ECO:0000259" key="14">
    <source>
        <dbReference type="PROSITE" id="PS50885"/>
    </source>
</evidence>
<keyword evidence="11 12" id="KW-0472">Membrane</keyword>
<dbReference type="InterPro" id="IPR050398">
    <property type="entry name" value="HssS/ArlS-like"/>
</dbReference>
<keyword evidence="10" id="KW-0902">Two-component regulatory system</keyword>
<dbReference type="PANTHER" id="PTHR45528">
    <property type="entry name" value="SENSOR HISTIDINE KINASE CPXA"/>
    <property type="match status" value="1"/>
</dbReference>
<dbReference type="Proteomes" id="UP000323994">
    <property type="component" value="Unassembled WGS sequence"/>
</dbReference>
<sequence>MRLSTRFRYVLYILALHAALLFLVYKILYQDKLLFIASEIFLLLSILFSIVLYRSFMRPIEFVRSGIEAIKEKDFTVKFVPTGKGEVDTLIEVYNLMIDQLREERTKLHEQHFFLEKLIAASPIFIIILDFDDCIESMNVKATQYFKNDIYPFKGRKLEETGHPLLMELAHIPDGESRVVKTNGVVTFKVQRSHFMDQGFRRSFLMIEELTNELLESEKNAYGKVIRMMAHEVNNTLGATDSILQTTGAFLTDESFRDIKEAILVASERNRRLTRFMRNFADVVRLPMPVRESTDVNKLVSDVVVFMEPAAAGNGVSIRPFLPDLPVMKNMDAGQMEHVFVNVIKNAIEACKPGNEIQLELSESNLIIRNNGAPINPEVGNQLFNPFFSTKRDGQGIGLTLTREILLNHGFEFSLETDRNGWTVFAIEFK</sequence>
<evidence type="ECO:0000256" key="6">
    <source>
        <dbReference type="ARBA" id="ARBA00022679"/>
    </source>
</evidence>
<comment type="caution">
    <text evidence="15">The sequence shown here is derived from an EMBL/GenBank/DDBJ whole genome shotgun (WGS) entry which is preliminary data.</text>
</comment>
<dbReference type="PANTHER" id="PTHR45528:SF1">
    <property type="entry name" value="SENSOR HISTIDINE KINASE CPXA"/>
    <property type="match status" value="1"/>
</dbReference>
<feature type="transmembrane region" description="Helical" evidence="12">
    <location>
        <begin position="34"/>
        <end position="53"/>
    </location>
</feature>
<dbReference type="CDD" id="cd06225">
    <property type="entry name" value="HAMP"/>
    <property type="match status" value="1"/>
</dbReference>
<dbReference type="InterPro" id="IPR036890">
    <property type="entry name" value="HATPase_C_sf"/>
</dbReference>
<dbReference type="CDD" id="cd00075">
    <property type="entry name" value="HATPase"/>
    <property type="match status" value="1"/>
</dbReference>
<evidence type="ECO:0000256" key="10">
    <source>
        <dbReference type="ARBA" id="ARBA00023012"/>
    </source>
</evidence>
<name>A0A5M8QT99_9BACT</name>
<dbReference type="Gene3D" id="6.10.340.10">
    <property type="match status" value="1"/>
</dbReference>
<keyword evidence="12" id="KW-1133">Transmembrane helix</keyword>
<dbReference type="Pfam" id="PF00672">
    <property type="entry name" value="HAMP"/>
    <property type="match status" value="1"/>
</dbReference>
<dbReference type="Gene3D" id="1.10.287.130">
    <property type="match status" value="1"/>
</dbReference>
<dbReference type="PROSITE" id="PS50885">
    <property type="entry name" value="HAMP"/>
    <property type="match status" value="1"/>
</dbReference>
<protein>
    <recommendedName>
        <fullName evidence="3">histidine kinase</fullName>
        <ecNumber evidence="3">2.7.13.3</ecNumber>
    </recommendedName>
</protein>
<dbReference type="InterPro" id="IPR003594">
    <property type="entry name" value="HATPase_dom"/>
</dbReference>
<dbReference type="SMART" id="SM00387">
    <property type="entry name" value="HATPase_c"/>
    <property type="match status" value="1"/>
</dbReference>
<dbReference type="SUPFAM" id="SSF158472">
    <property type="entry name" value="HAMP domain-like"/>
    <property type="match status" value="1"/>
</dbReference>
<dbReference type="InterPro" id="IPR005467">
    <property type="entry name" value="His_kinase_dom"/>
</dbReference>
<evidence type="ECO:0000256" key="3">
    <source>
        <dbReference type="ARBA" id="ARBA00012438"/>
    </source>
</evidence>
<keyword evidence="4" id="KW-1003">Cell membrane</keyword>
<organism evidence="15 16">
    <name type="scientific">Dyadobacter flavalbus</name>
    <dbReference type="NCBI Taxonomy" id="2579942"/>
    <lineage>
        <taxon>Bacteria</taxon>
        <taxon>Pseudomonadati</taxon>
        <taxon>Bacteroidota</taxon>
        <taxon>Cytophagia</taxon>
        <taxon>Cytophagales</taxon>
        <taxon>Spirosomataceae</taxon>
        <taxon>Dyadobacter</taxon>
    </lineage>
</organism>
<dbReference type="Pfam" id="PF02518">
    <property type="entry name" value="HATPase_c"/>
    <property type="match status" value="1"/>
</dbReference>
<dbReference type="AlphaFoldDB" id="A0A5M8QT99"/>
<dbReference type="GO" id="GO:0000160">
    <property type="term" value="P:phosphorelay signal transduction system"/>
    <property type="evidence" value="ECO:0007669"/>
    <property type="project" value="UniProtKB-KW"/>
</dbReference>
<feature type="domain" description="HAMP" evidence="14">
    <location>
        <begin position="54"/>
        <end position="106"/>
    </location>
</feature>
<evidence type="ECO:0000256" key="11">
    <source>
        <dbReference type="ARBA" id="ARBA00023136"/>
    </source>
</evidence>
<feature type="transmembrane region" description="Helical" evidence="12">
    <location>
        <begin position="9"/>
        <end position="28"/>
    </location>
</feature>
<keyword evidence="9" id="KW-0067">ATP-binding</keyword>
<keyword evidence="7" id="KW-0547">Nucleotide-binding</keyword>
<keyword evidence="12" id="KW-0812">Transmembrane</keyword>
<dbReference type="GO" id="GO:0004673">
    <property type="term" value="F:protein histidine kinase activity"/>
    <property type="evidence" value="ECO:0007669"/>
    <property type="project" value="UniProtKB-EC"/>
</dbReference>
<evidence type="ECO:0000256" key="8">
    <source>
        <dbReference type="ARBA" id="ARBA00022777"/>
    </source>
</evidence>
<evidence type="ECO:0000313" key="15">
    <source>
        <dbReference type="EMBL" id="KAA6439487.1"/>
    </source>
</evidence>
<dbReference type="SUPFAM" id="SSF55874">
    <property type="entry name" value="ATPase domain of HSP90 chaperone/DNA topoisomerase II/histidine kinase"/>
    <property type="match status" value="1"/>
</dbReference>
<dbReference type="SMART" id="SM00304">
    <property type="entry name" value="HAMP"/>
    <property type="match status" value="1"/>
</dbReference>
<evidence type="ECO:0000256" key="7">
    <source>
        <dbReference type="ARBA" id="ARBA00022741"/>
    </source>
</evidence>
<dbReference type="PRINTS" id="PR00344">
    <property type="entry name" value="BCTRLSENSOR"/>
</dbReference>
<accession>A0A5M8QT99</accession>
<comment type="subcellular location">
    <subcellularLocation>
        <location evidence="2">Cell membrane</location>
        <topology evidence="2">Multi-pass membrane protein</topology>
    </subcellularLocation>
</comment>
<keyword evidence="5" id="KW-0597">Phosphoprotein</keyword>
<dbReference type="OrthoDB" id="1931120at2"/>
<dbReference type="GO" id="GO:0005886">
    <property type="term" value="C:plasma membrane"/>
    <property type="evidence" value="ECO:0007669"/>
    <property type="project" value="UniProtKB-SubCell"/>
</dbReference>
<keyword evidence="16" id="KW-1185">Reference proteome</keyword>
<evidence type="ECO:0000256" key="4">
    <source>
        <dbReference type="ARBA" id="ARBA00022475"/>
    </source>
</evidence>
<keyword evidence="6" id="KW-0808">Transferase</keyword>
<reference evidence="15 16" key="1">
    <citation type="submission" date="2019-05" db="EMBL/GenBank/DDBJ databases">
        <authorList>
            <person name="Qu J.-H."/>
        </authorList>
    </citation>
    <scope>NUCLEOTIDE SEQUENCE [LARGE SCALE GENOMIC DNA]</scope>
    <source>
        <strain evidence="15 16">NS28</strain>
    </source>
</reference>
<dbReference type="EMBL" id="VBSN01000038">
    <property type="protein sequence ID" value="KAA6439487.1"/>
    <property type="molecule type" value="Genomic_DNA"/>
</dbReference>
<dbReference type="EC" id="2.7.13.3" evidence="3"/>
<dbReference type="PROSITE" id="PS50109">
    <property type="entry name" value="HIS_KIN"/>
    <property type="match status" value="1"/>
</dbReference>
<evidence type="ECO:0000256" key="9">
    <source>
        <dbReference type="ARBA" id="ARBA00022840"/>
    </source>
</evidence>
<evidence type="ECO:0000259" key="13">
    <source>
        <dbReference type="PROSITE" id="PS50109"/>
    </source>
</evidence>
<dbReference type="InterPro" id="IPR003660">
    <property type="entry name" value="HAMP_dom"/>
</dbReference>
<evidence type="ECO:0000313" key="16">
    <source>
        <dbReference type="Proteomes" id="UP000323994"/>
    </source>
</evidence>
<comment type="catalytic activity">
    <reaction evidence="1">
        <text>ATP + protein L-histidine = ADP + protein N-phospho-L-histidine.</text>
        <dbReference type="EC" id="2.7.13.3"/>
    </reaction>
</comment>
<evidence type="ECO:0000256" key="5">
    <source>
        <dbReference type="ARBA" id="ARBA00022553"/>
    </source>
</evidence>
<dbReference type="InterPro" id="IPR004358">
    <property type="entry name" value="Sig_transdc_His_kin-like_C"/>
</dbReference>
<keyword evidence="8" id="KW-0418">Kinase</keyword>
<dbReference type="GO" id="GO:0005524">
    <property type="term" value="F:ATP binding"/>
    <property type="evidence" value="ECO:0007669"/>
    <property type="project" value="UniProtKB-KW"/>
</dbReference>
<evidence type="ECO:0000256" key="1">
    <source>
        <dbReference type="ARBA" id="ARBA00000085"/>
    </source>
</evidence>
<proteinExistence type="predicted"/>
<evidence type="ECO:0000256" key="2">
    <source>
        <dbReference type="ARBA" id="ARBA00004651"/>
    </source>
</evidence>
<gene>
    <name evidence="15" type="ORF">FEM33_14635</name>
</gene>